<gene>
    <name evidence="2" type="ORF">AS026_15380</name>
</gene>
<dbReference type="GO" id="GO:0005886">
    <property type="term" value="C:plasma membrane"/>
    <property type="evidence" value="ECO:0007669"/>
    <property type="project" value="TreeGrafter"/>
</dbReference>
<evidence type="ECO:0000313" key="3">
    <source>
        <dbReference type="Proteomes" id="UP000068164"/>
    </source>
</evidence>
<dbReference type="PANTHER" id="PTHR34980">
    <property type="entry name" value="INNER MEMBRANE PROTEIN-RELATED-RELATED"/>
    <property type="match status" value="1"/>
</dbReference>
<feature type="transmembrane region" description="Helical" evidence="1">
    <location>
        <begin position="26"/>
        <end position="46"/>
    </location>
</feature>
<accession>A0A120FHQ7</accession>
<evidence type="ECO:0008006" key="4">
    <source>
        <dbReference type="Google" id="ProtNLM"/>
    </source>
</evidence>
<evidence type="ECO:0000256" key="1">
    <source>
        <dbReference type="SAM" id="Phobius"/>
    </source>
</evidence>
<protein>
    <recommendedName>
        <fullName evidence="4">DUF805 domain-containing protein</fullName>
    </recommendedName>
</protein>
<dbReference type="Pfam" id="PF05656">
    <property type="entry name" value="DUF805"/>
    <property type="match status" value="1"/>
</dbReference>
<dbReference type="OrthoDB" id="9812349at2"/>
<feature type="transmembrane region" description="Helical" evidence="1">
    <location>
        <begin position="52"/>
        <end position="70"/>
    </location>
</feature>
<dbReference type="PANTHER" id="PTHR34980:SF2">
    <property type="entry name" value="INNER MEMBRANE PROTEIN YHAH-RELATED"/>
    <property type="match status" value="1"/>
</dbReference>
<comment type="caution">
    <text evidence="2">The sequence shown here is derived from an EMBL/GenBank/DDBJ whole genome shotgun (WGS) entry which is preliminary data.</text>
</comment>
<organism evidence="2 3">
    <name type="scientific">Rhizobium altiplani</name>
    <dbReference type="NCBI Taxonomy" id="1864509"/>
    <lineage>
        <taxon>Bacteria</taxon>
        <taxon>Pseudomonadati</taxon>
        <taxon>Pseudomonadota</taxon>
        <taxon>Alphaproteobacteria</taxon>
        <taxon>Hyphomicrobiales</taxon>
        <taxon>Rhizobiaceae</taxon>
        <taxon>Rhizobium/Agrobacterium group</taxon>
        <taxon>Rhizobium</taxon>
    </lineage>
</organism>
<name>A0A120FHQ7_9HYPH</name>
<sequence length="116" mass="12556">MSFTEAVSSVFSKYAVFSGRAGRPEFWWFALFNVIASVILGAVDYLLFGREILGAVYGLAVLLPGLGVAVRRLHDIGRSGWWILVGIIPLVGWIVLLVWYLTPGTPGANEYGAAPA</sequence>
<dbReference type="RefSeq" id="WP_062372925.1">
    <property type="nucleotide sequence ID" value="NZ_LNCD01000107.1"/>
</dbReference>
<keyword evidence="1" id="KW-0472">Membrane</keyword>
<proteinExistence type="predicted"/>
<keyword evidence="1" id="KW-1133">Transmembrane helix</keyword>
<reference evidence="2 3" key="1">
    <citation type="submission" date="2015-11" db="EMBL/GenBank/DDBJ databases">
        <title>Draft Genome Sequence of the Strain BR 10423 (Rhizobium sp.) isolated from nodules of Mimosa pudica.</title>
        <authorList>
            <person name="Barauna A.C."/>
            <person name="Zilli J.E."/>
            <person name="Simoes-Araujo J.L."/>
            <person name="Reis V.M."/>
            <person name="James E.K."/>
            <person name="Reis F.B.Jr."/>
            <person name="Rouws L.F."/>
            <person name="Passos S.R."/>
            <person name="Gois S.R."/>
        </authorList>
    </citation>
    <scope>NUCLEOTIDE SEQUENCE [LARGE SCALE GENOMIC DNA]</scope>
    <source>
        <strain evidence="2 3">BR10423</strain>
    </source>
</reference>
<evidence type="ECO:0000313" key="2">
    <source>
        <dbReference type="EMBL" id="KWV46327.1"/>
    </source>
</evidence>
<keyword evidence="3" id="KW-1185">Reference proteome</keyword>
<dbReference type="EMBL" id="LNCD01000107">
    <property type="protein sequence ID" value="KWV46327.1"/>
    <property type="molecule type" value="Genomic_DNA"/>
</dbReference>
<dbReference type="AlphaFoldDB" id="A0A120FHQ7"/>
<dbReference type="Proteomes" id="UP000068164">
    <property type="component" value="Unassembled WGS sequence"/>
</dbReference>
<keyword evidence="1" id="KW-0812">Transmembrane</keyword>
<dbReference type="InterPro" id="IPR008523">
    <property type="entry name" value="DUF805"/>
</dbReference>
<feature type="transmembrane region" description="Helical" evidence="1">
    <location>
        <begin position="82"/>
        <end position="101"/>
    </location>
</feature>